<keyword evidence="2 6" id="KW-0812">Transmembrane</keyword>
<organism evidence="8 9">
    <name type="scientific">Heterobasidion irregulare (strain TC 32-1)</name>
    <dbReference type="NCBI Taxonomy" id="747525"/>
    <lineage>
        <taxon>Eukaryota</taxon>
        <taxon>Fungi</taxon>
        <taxon>Dikarya</taxon>
        <taxon>Basidiomycota</taxon>
        <taxon>Agaricomycotina</taxon>
        <taxon>Agaricomycetes</taxon>
        <taxon>Russulales</taxon>
        <taxon>Bondarzewiaceae</taxon>
        <taxon>Heterobasidion</taxon>
        <taxon>Heterobasidion annosum species complex</taxon>
    </lineage>
</organism>
<dbReference type="EMBL" id="KI925465">
    <property type="protein sequence ID" value="ETW75926.1"/>
    <property type="molecule type" value="Genomic_DNA"/>
</dbReference>
<keyword evidence="4 6" id="KW-0472">Membrane</keyword>
<evidence type="ECO:0000313" key="8">
    <source>
        <dbReference type="EMBL" id="ETW75926.1"/>
    </source>
</evidence>
<dbReference type="AlphaFoldDB" id="W4JST6"/>
<evidence type="ECO:0000256" key="3">
    <source>
        <dbReference type="ARBA" id="ARBA00022989"/>
    </source>
</evidence>
<feature type="signal peptide" evidence="7">
    <location>
        <begin position="1"/>
        <end position="18"/>
    </location>
</feature>
<dbReference type="RefSeq" id="XP_009552163.1">
    <property type="nucleotide sequence ID" value="XM_009553868.1"/>
</dbReference>
<dbReference type="InParanoid" id="W4JST6"/>
<dbReference type="GO" id="GO:0004930">
    <property type="term" value="F:G protein-coupled receptor activity"/>
    <property type="evidence" value="ECO:0007669"/>
    <property type="project" value="TreeGrafter"/>
</dbReference>
<evidence type="ECO:0000256" key="1">
    <source>
        <dbReference type="ARBA" id="ARBA00004141"/>
    </source>
</evidence>
<evidence type="ECO:0000256" key="6">
    <source>
        <dbReference type="SAM" id="Phobius"/>
    </source>
</evidence>
<evidence type="ECO:0000256" key="2">
    <source>
        <dbReference type="ARBA" id="ARBA00022692"/>
    </source>
</evidence>
<dbReference type="KEGG" id="hir:HETIRDRAFT_481455"/>
<dbReference type="OrthoDB" id="100006at2759"/>
<feature type="compositionally biased region" description="Low complexity" evidence="5">
    <location>
        <begin position="335"/>
        <end position="347"/>
    </location>
</feature>
<comment type="subcellular location">
    <subcellularLocation>
        <location evidence="1">Membrane</location>
        <topology evidence="1">Multi-pass membrane protein</topology>
    </subcellularLocation>
</comment>
<evidence type="ECO:0000256" key="5">
    <source>
        <dbReference type="SAM" id="MobiDB-lite"/>
    </source>
</evidence>
<evidence type="ECO:0000256" key="7">
    <source>
        <dbReference type="SAM" id="SignalP"/>
    </source>
</evidence>
<evidence type="ECO:0000313" key="9">
    <source>
        <dbReference type="Proteomes" id="UP000030671"/>
    </source>
</evidence>
<dbReference type="GO" id="GO:0005886">
    <property type="term" value="C:plasma membrane"/>
    <property type="evidence" value="ECO:0007669"/>
    <property type="project" value="TreeGrafter"/>
</dbReference>
<feature type="transmembrane region" description="Helical" evidence="6">
    <location>
        <begin position="135"/>
        <end position="155"/>
    </location>
</feature>
<dbReference type="PANTHER" id="PTHR23112">
    <property type="entry name" value="G PROTEIN-COUPLED RECEPTOR 157-RELATED"/>
    <property type="match status" value="1"/>
</dbReference>
<name>W4JST6_HETIT</name>
<dbReference type="Gene3D" id="1.20.1070.10">
    <property type="entry name" value="Rhodopsin 7-helix transmembrane proteins"/>
    <property type="match status" value="1"/>
</dbReference>
<feature type="transmembrane region" description="Helical" evidence="6">
    <location>
        <begin position="82"/>
        <end position="103"/>
    </location>
</feature>
<dbReference type="HOGENOM" id="CLU_027149_4_1_1"/>
<feature type="transmembrane region" description="Helical" evidence="6">
    <location>
        <begin position="230"/>
        <end position="251"/>
    </location>
</feature>
<accession>W4JST6</accession>
<dbReference type="GO" id="GO:0007189">
    <property type="term" value="P:adenylate cyclase-activating G protein-coupled receptor signaling pathway"/>
    <property type="evidence" value="ECO:0007669"/>
    <property type="project" value="TreeGrafter"/>
</dbReference>
<feature type="chain" id="PRO_5004844047" evidence="7">
    <location>
        <begin position="19"/>
        <end position="374"/>
    </location>
</feature>
<proteinExistence type="predicted"/>
<feature type="transmembrane region" description="Helical" evidence="6">
    <location>
        <begin position="53"/>
        <end position="70"/>
    </location>
</feature>
<dbReference type="PANTHER" id="PTHR23112:SF37">
    <property type="entry name" value="G PROTEIN-COUPLED RECEPTOR GPR1"/>
    <property type="match status" value="1"/>
</dbReference>
<dbReference type="eggNOG" id="ENOG502RYZC">
    <property type="taxonomic scope" value="Eukaryota"/>
</dbReference>
<keyword evidence="7" id="KW-0732">Signal</keyword>
<evidence type="ECO:0000256" key="4">
    <source>
        <dbReference type="ARBA" id="ARBA00023136"/>
    </source>
</evidence>
<feature type="region of interest" description="Disordered" evidence="5">
    <location>
        <begin position="303"/>
        <end position="374"/>
    </location>
</feature>
<feature type="transmembrane region" description="Helical" evidence="6">
    <location>
        <begin position="189"/>
        <end position="210"/>
    </location>
</feature>
<dbReference type="GeneID" id="20677973"/>
<keyword evidence="9" id="KW-1185">Reference proteome</keyword>
<gene>
    <name evidence="8" type="ORF">HETIRDRAFT_481455</name>
</gene>
<feature type="compositionally biased region" description="Gly residues" evidence="5">
    <location>
        <begin position="365"/>
        <end position="374"/>
    </location>
</feature>
<protein>
    <submittedName>
        <fullName evidence="8">Uncharacterized protein</fullName>
    </submittedName>
</protein>
<keyword evidence="3 6" id="KW-1133">Transmembrane helix</keyword>
<feature type="compositionally biased region" description="Basic and acidic residues" evidence="5">
    <location>
        <begin position="313"/>
        <end position="329"/>
    </location>
</feature>
<dbReference type="Proteomes" id="UP000030671">
    <property type="component" value="Unassembled WGS sequence"/>
</dbReference>
<sequence length="374" mass="40105">MHITAYFASLLFANLVQAIGTLIDARWVIDGGVMRGRLCTAQGALKQAGNVGAALWSFILALHVFNLLFLRLRLATAAWTSTIATLLGWVGVLFIVVLGPLAIHKKEKGDFYGPSGYWCWITDAYPAEQTFLEYFFEWLSAAASFVLYTCILLRVRGNLARTASGRWALHVVPRGSAWRLALGRDMLDSAMLGVAAVVVWCAPVAYTLLIVPITAARFACFAGLHVPTSVTFFADFVYSSSGTVNLLLLLATRRRMPAPYTIPSFTTPRACVPAAGSAAAAGITPFVLSAPVSAAGDIEAKGGYEAEEDDAGEEKGVRRWDGEKGENGRGRRSVRSSVSSVSTVESTMPLRGHSRSDARLAEGSYVGGDGEASR</sequence>
<reference evidence="8 9" key="1">
    <citation type="journal article" date="2012" name="New Phytol.">
        <title>Insight into trade-off between wood decay and parasitism from the genome of a fungal forest pathogen.</title>
        <authorList>
            <person name="Olson A."/>
            <person name="Aerts A."/>
            <person name="Asiegbu F."/>
            <person name="Belbahri L."/>
            <person name="Bouzid O."/>
            <person name="Broberg A."/>
            <person name="Canback B."/>
            <person name="Coutinho P.M."/>
            <person name="Cullen D."/>
            <person name="Dalman K."/>
            <person name="Deflorio G."/>
            <person name="van Diepen L.T."/>
            <person name="Dunand C."/>
            <person name="Duplessis S."/>
            <person name="Durling M."/>
            <person name="Gonthier P."/>
            <person name="Grimwood J."/>
            <person name="Fossdal C.G."/>
            <person name="Hansson D."/>
            <person name="Henrissat B."/>
            <person name="Hietala A."/>
            <person name="Himmelstrand K."/>
            <person name="Hoffmeister D."/>
            <person name="Hogberg N."/>
            <person name="James T.Y."/>
            <person name="Karlsson M."/>
            <person name="Kohler A."/>
            <person name="Kues U."/>
            <person name="Lee Y.H."/>
            <person name="Lin Y.C."/>
            <person name="Lind M."/>
            <person name="Lindquist E."/>
            <person name="Lombard V."/>
            <person name="Lucas S."/>
            <person name="Lunden K."/>
            <person name="Morin E."/>
            <person name="Murat C."/>
            <person name="Park J."/>
            <person name="Raffaello T."/>
            <person name="Rouze P."/>
            <person name="Salamov A."/>
            <person name="Schmutz J."/>
            <person name="Solheim H."/>
            <person name="Stahlberg J."/>
            <person name="Velez H."/>
            <person name="de Vries R.P."/>
            <person name="Wiebenga A."/>
            <person name="Woodward S."/>
            <person name="Yakovlev I."/>
            <person name="Garbelotto M."/>
            <person name="Martin F."/>
            <person name="Grigoriev I.V."/>
            <person name="Stenlid J."/>
        </authorList>
    </citation>
    <scope>NUCLEOTIDE SEQUENCE [LARGE SCALE GENOMIC DNA]</scope>
    <source>
        <strain evidence="8 9">TC 32-1</strain>
    </source>
</reference>